<dbReference type="STRING" id="1547445.LO80_01390"/>
<accession>A0A097EMI3</accession>
<dbReference type="KEGG" id="frf:LO80_01390"/>
<dbReference type="GO" id="GO:0003677">
    <property type="term" value="F:DNA binding"/>
    <property type="evidence" value="ECO:0007669"/>
    <property type="project" value="InterPro"/>
</dbReference>
<dbReference type="InterPro" id="IPR027417">
    <property type="entry name" value="P-loop_NTPase"/>
</dbReference>
<dbReference type="SUPFAM" id="SSF52540">
    <property type="entry name" value="P-loop containing nucleoside triphosphate hydrolases"/>
    <property type="match status" value="1"/>
</dbReference>
<dbReference type="EMBL" id="CP009574">
    <property type="protein sequence ID" value="AIT08758.1"/>
    <property type="molecule type" value="Genomic_DNA"/>
</dbReference>
<dbReference type="InterPro" id="IPR007560">
    <property type="entry name" value="Restrct_endonuc_IV_Mrr"/>
</dbReference>
<dbReference type="HOGENOM" id="CLU_308127_0_0_6"/>
<dbReference type="eggNOG" id="COG5635">
    <property type="taxonomic scope" value="Bacteria"/>
</dbReference>
<evidence type="ECO:0000256" key="1">
    <source>
        <dbReference type="SAM" id="Coils"/>
    </source>
</evidence>
<name>A0A097EMI3_9GAMM</name>
<dbReference type="InterPro" id="IPR011335">
    <property type="entry name" value="Restrct_endonuc-II-like"/>
</dbReference>
<evidence type="ECO:0000313" key="4">
    <source>
        <dbReference type="Proteomes" id="UP000029672"/>
    </source>
</evidence>
<feature type="coiled-coil region" evidence="1">
    <location>
        <begin position="616"/>
        <end position="674"/>
    </location>
</feature>
<dbReference type="SUPFAM" id="SSF52980">
    <property type="entry name" value="Restriction endonuclease-like"/>
    <property type="match status" value="1"/>
</dbReference>
<gene>
    <name evidence="3" type="ORF">LO80_01390</name>
</gene>
<dbReference type="AlphaFoldDB" id="A0A097EMI3"/>
<keyword evidence="4" id="KW-1185">Reference proteome</keyword>
<protein>
    <recommendedName>
        <fullName evidence="2">Restriction endonuclease type IV Mrr domain-containing protein</fullName>
    </recommendedName>
</protein>
<sequence>MKIKIINNQNATKTEKGNLLEQLMKKVLEAQDYNVIENLRSTGVELDLYCSHNTDINKKIYVECKAYDESKKIQCDILWKLKGVVSHKEYKEGWLISTSELGKEAKGLREEFNQNKNNNIIIYDINDLIRNLVKLKVISAYIPLQKINNNVFDSDSYFLLITEYGFFWVVEIKESGSIYDILILSAQDNSFIDDRSLINKLFKLDWGNLKYNFKKQIELIESLEVEPKFKTEQNSKKNNKFLTYSLCDEYLKSIDDTGFLIIHHNKEVTLKDIFIYPDLQYIENDKKSKINSFDLIKKYDFCMIFGDDLSGKTSLARMFQKKLSDTKTTIYLDAKRITTNKKTSNQNLFKKAFKEQYGKDKVISETLNTNILIIDNFDEISIKKKEYLIKFLHSLSSYELEKIIIFSNESKELEILNDPEIKSALKMFHFFKIKQLGHILRDKVISKWINFGAEETIGDNDFFEKKDYIINSLNTSIKISSIPTYPLYIITLLSRLDTKQKQNTIAGSSAYADFFQYLIIQSLNNTYKIKPNELDFYNTYLSHLAYFFFSKKEKFLDSTTIENFHTEYSKNYHKESFDKLYNNLLFSKIIKLNCGEYSFSKTYIYNFYVAKYLADNVERKNKKDEVKKQLDSLINNIHISDNGNIILFFIHHSKARAESIIDKLLSQAKKLFEENRPANLYQEELKNIYSDTIKKVKLELLEDHKPSEYRNAINSINDDIDEEIINNEIKMSQDHSKSMNELDMFEKTNLSFKLIEILTQIAKSYYGSLENTDKIMIIKESILLGLRNLTFFIESIGNHKVSLVKKIEESLSQEQLKNIEDSEIIPSIIEKIINQLTYDFIMIFCLFFTDKVSSNISSKNLNHIIDDVGFESNSKSLIKIGALLKFPNSLNNKNIKIIKSLYSSMKKDNNFIPTDILRIIVAEYLYKFETEYLERQQICSALEIDVKPSKLLQNNSLE</sequence>
<organism evidence="3 4">
    <name type="scientific">Candidatus Francisella endociliophora</name>
    <dbReference type="NCBI Taxonomy" id="653937"/>
    <lineage>
        <taxon>Bacteria</taxon>
        <taxon>Pseudomonadati</taxon>
        <taxon>Pseudomonadota</taxon>
        <taxon>Gammaproteobacteria</taxon>
        <taxon>Thiotrichales</taxon>
        <taxon>Francisellaceae</taxon>
        <taxon>Francisella</taxon>
    </lineage>
</organism>
<evidence type="ECO:0000259" key="2">
    <source>
        <dbReference type="Pfam" id="PF04471"/>
    </source>
</evidence>
<keyword evidence="1" id="KW-0175">Coiled coil</keyword>
<reference evidence="3 4" key="1">
    <citation type="submission" date="2014-10" db="EMBL/GenBank/DDBJ databases">
        <title>Whole genome sequence of Francisella endociliophora strain FSC1006, isolated from a laboratory culture of the marine ciliate Euplotes raikovi.</title>
        <authorList>
            <person name="Granberg M."/>
            <person name="Backman S."/>
            <person name="Lundmark E."/>
            <person name="Nilsson E."/>
            <person name="Karlsson E."/>
            <person name="Thelaus J."/>
            <person name="Ohrman C."/>
            <person name="Larkeryd A."/>
            <person name="Stenberg P."/>
        </authorList>
    </citation>
    <scope>NUCLEOTIDE SEQUENCE [LARGE SCALE GENOMIC DNA]</scope>
    <source>
        <strain evidence="3 4">FSC1006</strain>
    </source>
</reference>
<dbReference type="GO" id="GO:0009307">
    <property type="term" value="P:DNA restriction-modification system"/>
    <property type="evidence" value="ECO:0007669"/>
    <property type="project" value="InterPro"/>
</dbReference>
<dbReference type="Gene3D" id="3.40.50.300">
    <property type="entry name" value="P-loop containing nucleotide triphosphate hydrolases"/>
    <property type="match status" value="1"/>
</dbReference>
<dbReference type="Proteomes" id="UP000029672">
    <property type="component" value="Chromosome"/>
</dbReference>
<dbReference type="OrthoDB" id="1426235at2"/>
<dbReference type="Gene3D" id="3.40.1350.10">
    <property type="match status" value="1"/>
</dbReference>
<dbReference type="eggNOG" id="COG1672">
    <property type="taxonomic scope" value="Bacteria"/>
</dbReference>
<proteinExistence type="predicted"/>
<evidence type="ECO:0000313" key="3">
    <source>
        <dbReference type="EMBL" id="AIT08758.1"/>
    </source>
</evidence>
<dbReference type="GO" id="GO:0004519">
    <property type="term" value="F:endonuclease activity"/>
    <property type="evidence" value="ECO:0007669"/>
    <property type="project" value="InterPro"/>
</dbReference>
<dbReference type="InterPro" id="IPR011856">
    <property type="entry name" value="tRNA_endonuc-like_dom_sf"/>
</dbReference>
<dbReference type="RefSeq" id="WP_040007871.1">
    <property type="nucleotide sequence ID" value="NZ_CP009574.1"/>
</dbReference>
<feature type="domain" description="Restriction endonuclease type IV Mrr" evidence="2">
    <location>
        <begin position="19"/>
        <end position="130"/>
    </location>
</feature>
<dbReference type="Pfam" id="PF04471">
    <property type="entry name" value="Mrr_cat"/>
    <property type="match status" value="1"/>
</dbReference>